<dbReference type="AlphaFoldDB" id="A0A3L8DU50"/>
<comment type="caution">
    <text evidence="1">The sequence shown here is derived from an EMBL/GenBank/DDBJ whole genome shotgun (WGS) entry which is preliminary data.</text>
</comment>
<protein>
    <submittedName>
        <fullName evidence="1">Uncharacterized protein</fullName>
    </submittedName>
</protein>
<sequence>MRRSMSDATRLVPPDTGSTVSFMRLGHDQTLRLESPTNPIRKSADLRQTMWLLVSPSSFQMLPRIHDRRLHLRVTLSAVRCSDSFVGFRLEGNIMAKYLTNSRITPVCENFRGTSA</sequence>
<accession>A0A3L8DU50</accession>
<name>A0A3L8DU50_OOCBI</name>
<gene>
    <name evidence="1" type="ORF">DMN91_003481</name>
</gene>
<dbReference type="EMBL" id="QOIP01000004">
    <property type="protein sequence ID" value="RLU23278.1"/>
    <property type="molecule type" value="Genomic_DNA"/>
</dbReference>
<reference evidence="1" key="1">
    <citation type="journal article" date="2018" name="Genome Res.">
        <title>The genomic architecture and molecular evolution of ant odorant receptors.</title>
        <authorList>
            <person name="McKenzie S.K."/>
            <person name="Kronauer D.J.C."/>
        </authorList>
    </citation>
    <scope>NUCLEOTIDE SEQUENCE [LARGE SCALE GENOMIC DNA]</scope>
    <source>
        <strain evidence="1">Clonal line C1</strain>
    </source>
</reference>
<dbReference type="Proteomes" id="UP000279307">
    <property type="component" value="Chromosome 4"/>
</dbReference>
<organism evidence="1">
    <name type="scientific">Ooceraea biroi</name>
    <name type="common">Clonal raider ant</name>
    <name type="synonym">Cerapachys biroi</name>
    <dbReference type="NCBI Taxonomy" id="2015173"/>
    <lineage>
        <taxon>Eukaryota</taxon>
        <taxon>Metazoa</taxon>
        <taxon>Ecdysozoa</taxon>
        <taxon>Arthropoda</taxon>
        <taxon>Hexapoda</taxon>
        <taxon>Insecta</taxon>
        <taxon>Pterygota</taxon>
        <taxon>Neoptera</taxon>
        <taxon>Endopterygota</taxon>
        <taxon>Hymenoptera</taxon>
        <taxon>Apocrita</taxon>
        <taxon>Aculeata</taxon>
        <taxon>Formicoidea</taxon>
        <taxon>Formicidae</taxon>
        <taxon>Dorylinae</taxon>
        <taxon>Ooceraea</taxon>
    </lineage>
</organism>
<evidence type="ECO:0000313" key="1">
    <source>
        <dbReference type="EMBL" id="RLU23278.1"/>
    </source>
</evidence>
<reference evidence="1" key="2">
    <citation type="submission" date="2018-07" db="EMBL/GenBank/DDBJ databases">
        <authorList>
            <person name="Mckenzie S.K."/>
            <person name="Kronauer D.J.C."/>
        </authorList>
    </citation>
    <scope>NUCLEOTIDE SEQUENCE</scope>
    <source>
        <strain evidence="1">Clonal line C1</strain>
    </source>
</reference>
<proteinExistence type="predicted"/>